<dbReference type="AlphaFoldDB" id="A0A437R132"/>
<gene>
    <name evidence="2" type="ORF">EOE67_05115</name>
</gene>
<reference evidence="2 3" key="1">
    <citation type="submission" date="2019-01" db="EMBL/GenBank/DDBJ databases">
        <authorList>
            <person name="Chen W.-M."/>
        </authorList>
    </citation>
    <scope>NUCLEOTIDE SEQUENCE [LARGE SCALE GENOMIC DNA]</scope>
    <source>
        <strain evidence="2 3">KYPC3</strain>
    </source>
</reference>
<proteinExistence type="predicted"/>
<organism evidence="2 3">
    <name type="scientific">Rheinheimera riviphila</name>
    <dbReference type="NCBI Taxonomy" id="1834037"/>
    <lineage>
        <taxon>Bacteria</taxon>
        <taxon>Pseudomonadati</taxon>
        <taxon>Pseudomonadota</taxon>
        <taxon>Gammaproteobacteria</taxon>
        <taxon>Chromatiales</taxon>
        <taxon>Chromatiaceae</taxon>
        <taxon>Rheinheimera</taxon>
    </lineage>
</organism>
<name>A0A437R132_9GAMM</name>
<evidence type="ECO:0000256" key="1">
    <source>
        <dbReference type="SAM" id="MobiDB-lite"/>
    </source>
</evidence>
<dbReference type="RefSeq" id="WP_127697977.1">
    <property type="nucleotide sequence ID" value="NZ_SACS01000004.1"/>
</dbReference>
<feature type="region of interest" description="Disordered" evidence="1">
    <location>
        <begin position="69"/>
        <end position="88"/>
    </location>
</feature>
<feature type="compositionally biased region" description="Low complexity" evidence="1">
    <location>
        <begin position="72"/>
        <end position="86"/>
    </location>
</feature>
<evidence type="ECO:0000313" key="3">
    <source>
        <dbReference type="Proteomes" id="UP000283077"/>
    </source>
</evidence>
<sequence length="149" mass="16840">MNRSKPSASLNQQIRQLQQQMADDLVLQQQQRLKVRELLIERLTSWPVLLGAVATGLLLNQIRRQGNAVDPASQAPTRATTASTSSGLTPEQIAAHQCTEPASFWSKLLSLPLLTQGIWWLAEQVWYSTLFRDVARQKLLKSDQRHPPY</sequence>
<keyword evidence="3" id="KW-1185">Reference proteome</keyword>
<dbReference type="EMBL" id="SACS01000004">
    <property type="protein sequence ID" value="RVU40433.1"/>
    <property type="molecule type" value="Genomic_DNA"/>
</dbReference>
<comment type="caution">
    <text evidence="2">The sequence shown here is derived from an EMBL/GenBank/DDBJ whole genome shotgun (WGS) entry which is preliminary data.</text>
</comment>
<evidence type="ECO:0000313" key="2">
    <source>
        <dbReference type="EMBL" id="RVU40433.1"/>
    </source>
</evidence>
<dbReference type="Proteomes" id="UP000283077">
    <property type="component" value="Unassembled WGS sequence"/>
</dbReference>
<protein>
    <submittedName>
        <fullName evidence="2">Uncharacterized protein</fullName>
    </submittedName>
</protein>
<accession>A0A437R132</accession>